<dbReference type="RefSeq" id="WP_012387029.1">
    <property type="nucleotide sequence ID" value="NC_010600.1"/>
</dbReference>
<accession>B1A4L1</accession>
<organism evidence="2">
    <name type="scientific">Acidithiobacillus caldus</name>
    <dbReference type="NCBI Taxonomy" id="33059"/>
    <lineage>
        <taxon>Bacteria</taxon>
        <taxon>Pseudomonadati</taxon>
        <taxon>Pseudomonadota</taxon>
        <taxon>Acidithiobacillia</taxon>
        <taxon>Acidithiobacillales</taxon>
        <taxon>Acidithiobacillaceae</taxon>
        <taxon>Acidithiobacillus</taxon>
    </lineage>
</organism>
<dbReference type="AlphaFoldDB" id="B1A4L1"/>
<dbReference type="EMBL" id="EU421841">
    <property type="protein sequence ID" value="ACA00189.1"/>
    <property type="molecule type" value="Genomic_DNA"/>
</dbReference>
<dbReference type="Pfam" id="PF06504">
    <property type="entry name" value="RepC"/>
    <property type="match status" value="1"/>
</dbReference>
<keyword evidence="2" id="KW-0614">Plasmid</keyword>
<keyword evidence="1" id="KW-0175">Coiled coil</keyword>
<reference evidence="2" key="1">
    <citation type="journal article" date="2008" name="Appl. Environ. Microbiol.">
        <title>Presence of a family of plasmids (29 to 65 kilobases) with a 26-kilobase common region in different strains of the sulfur-oxidizing bacterium Acidithiobacillus caldus.</title>
        <authorList>
            <person name="van Zyl L.J."/>
            <person name="Deane S.M."/>
            <person name="Louw L.A."/>
            <person name="Rawlings D.E."/>
        </authorList>
    </citation>
    <scope>NUCLEOTIDE SEQUENCE</scope>
    <source>
        <strain evidence="2">MNG</strain>
        <plasmid evidence="2">pTcM1</plasmid>
    </source>
</reference>
<name>B1A4L1_9PROT</name>
<protein>
    <submittedName>
        <fullName evidence="2">Plasmid replication-like protein</fullName>
    </submittedName>
</protein>
<proteinExistence type="predicted"/>
<evidence type="ECO:0000313" key="2">
    <source>
        <dbReference type="EMBL" id="ACA00189.1"/>
    </source>
</evidence>
<evidence type="ECO:0000256" key="1">
    <source>
        <dbReference type="SAM" id="Coils"/>
    </source>
</evidence>
<dbReference type="InterPro" id="IPR010522">
    <property type="entry name" value="RepC_bac"/>
</dbReference>
<geneLocation type="plasmid" evidence="2">
    <name>pTcM1</name>
</geneLocation>
<feature type="coiled-coil region" evidence="1">
    <location>
        <begin position="245"/>
        <end position="272"/>
    </location>
</feature>
<sequence length="362" mass="39993">MSRSKPAVYAKMDPAHLFDGLFVPMNGVKREMCSDGVLRRPRLLVGMRDFGGIQVGFQGFEQLGAGDQSLLLAIAYQLGTDGLLISSSRTQGKGPTSMDLWDRMGLKSENAPDKPIGAKKTTLHSLLIDAGYNPNKGTAKIKESLNRLANAQVREKAAGWDRRSNLISTVFKDSGETYVAANPRLTKAIFEGQHVKISLFERNQLTSEVSKILHAWLCSNIRQGKSLGNGSGVKIDTLLPHVWGRNALNDDRRRVSNKRAQLRDALAEIDAELKGLHMGYGWVVDQTSSGIVQVSRPKDLPMIEAGAAGYSAPSEVQSAQEADAARNWWDSGYRQESYFRMYNVKMPAEYTIRKCPPKRPKA</sequence>